<evidence type="ECO:0000313" key="2">
    <source>
        <dbReference type="EMBL" id="PLW05127.1"/>
    </source>
</evidence>
<dbReference type="Proteomes" id="UP000235392">
    <property type="component" value="Unassembled WGS sequence"/>
</dbReference>
<comment type="caution">
    <text evidence="2">The sequence shown here is derived from an EMBL/GenBank/DDBJ whole genome shotgun (WGS) entry which is preliminary data.</text>
</comment>
<protein>
    <submittedName>
        <fullName evidence="2">Uncharacterized protein</fullName>
    </submittedName>
</protein>
<dbReference type="AlphaFoldDB" id="A0A2N5RVW4"/>
<organism evidence="2 3">
    <name type="scientific">Puccinia coronata f. sp. avenae</name>
    <dbReference type="NCBI Taxonomy" id="200324"/>
    <lineage>
        <taxon>Eukaryota</taxon>
        <taxon>Fungi</taxon>
        <taxon>Dikarya</taxon>
        <taxon>Basidiomycota</taxon>
        <taxon>Pucciniomycotina</taxon>
        <taxon>Pucciniomycetes</taxon>
        <taxon>Pucciniales</taxon>
        <taxon>Pucciniaceae</taxon>
        <taxon>Puccinia</taxon>
    </lineage>
</organism>
<sequence>MVEQPTVKPVADTIAAFRGTNPNGKSEQEYQGIFRRVVRQLFHRVSTHKDRVFSRPTTRAPLRAPPDDISDMGNE</sequence>
<evidence type="ECO:0000256" key="1">
    <source>
        <dbReference type="SAM" id="MobiDB-lite"/>
    </source>
</evidence>
<feature type="region of interest" description="Disordered" evidence="1">
    <location>
        <begin position="48"/>
        <end position="75"/>
    </location>
</feature>
<dbReference type="EMBL" id="PGCI01001395">
    <property type="protein sequence ID" value="PLW05127.1"/>
    <property type="molecule type" value="Genomic_DNA"/>
</dbReference>
<feature type="non-terminal residue" evidence="2">
    <location>
        <position position="75"/>
    </location>
</feature>
<gene>
    <name evidence="2" type="ORF">PCASD_25292</name>
</gene>
<proteinExistence type="predicted"/>
<reference evidence="2 3" key="1">
    <citation type="submission" date="2017-11" db="EMBL/GenBank/DDBJ databases">
        <title>De novo assembly and phasing of dikaryotic genomes from two isolates of Puccinia coronata f. sp. avenae, the causal agent of oat crown rust.</title>
        <authorList>
            <person name="Miller M.E."/>
            <person name="Zhang Y."/>
            <person name="Omidvar V."/>
            <person name="Sperschneider J."/>
            <person name="Schwessinger B."/>
            <person name="Raley C."/>
            <person name="Palmer J.M."/>
            <person name="Garnica D."/>
            <person name="Upadhyaya N."/>
            <person name="Rathjen J."/>
            <person name="Taylor J.M."/>
            <person name="Park R.F."/>
            <person name="Dodds P.N."/>
            <person name="Hirsch C.D."/>
            <person name="Kianian S.F."/>
            <person name="Figueroa M."/>
        </authorList>
    </citation>
    <scope>NUCLEOTIDE SEQUENCE [LARGE SCALE GENOMIC DNA]</scope>
    <source>
        <strain evidence="2">12SD80</strain>
    </source>
</reference>
<evidence type="ECO:0000313" key="3">
    <source>
        <dbReference type="Proteomes" id="UP000235392"/>
    </source>
</evidence>
<accession>A0A2N5RVW4</accession>
<name>A0A2N5RVW4_9BASI</name>